<comment type="catalytic activity">
    <reaction evidence="7">
        <text>L-histidinol phosphate + 2-oxoglutarate = 3-(imidazol-4-yl)-2-oxopropyl phosphate + L-glutamate</text>
        <dbReference type="Rhea" id="RHEA:23744"/>
        <dbReference type="ChEBI" id="CHEBI:16810"/>
        <dbReference type="ChEBI" id="CHEBI:29985"/>
        <dbReference type="ChEBI" id="CHEBI:57766"/>
        <dbReference type="ChEBI" id="CHEBI:57980"/>
        <dbReference type="EC" id="2.6.1.9"/>
    </reaction>
</comment>
<dbReference type="SUPFAM" id="SSF53383">
    <property type="entry name" value="PLP-dependent transferases"/>
    <property type="match status" value="1"/>
</dbReference>
<dbReference type="GO" id="GO:0030170">
    <property type="term" value="F:pyridoxal phosphate binding"/>
    <property type="evidence" value="ECO:0007669"/>
    <property type="project" value="InterPro"/>
</dbReference>
<dbReference type="InterPro" id="IPR015421">
    <property type="entry name" value="PyrdxlP-dep_Trfase_major"/>
</dbReference>
<dbReference type="RefSeq" id="WP_048037437.1">
    <property type="nucleotide sequence ID" value="NZ_CP029709.1"/>
</dbReference>
<dbReference type="OrthoDB" id="9929at2157"/>
<dbReference type="InterPro" id="IPR015424">
    <property type="entry name" value="PyrdxlP-dep_Trfase"/>
</dbReference>
<keyword evidence="3 7" id="KW-0028">Amino-acid biosynthesis</keyword>
<dbReference type="InterPro" id="IPR004839">
    <property type="entry name" value="Aminotransferase_I/II_large"/>
</dbReference>
<dbReference type="EMBL" id="CP029709">
    <property type="protein sequence ID" value="QCR16842.1"/>
    <property type="molecule type" value="Genomic_DNA"/>
</dbReference>
<dbReference type="EC" id="2.6.1.9" evidence="7"/>
<protein>
    <recommendedName>
        <fullName evidence="7">Histidinol-phosphate aminotransferase</fullName>
        <ecNumber evidence="7">2.6.1.9</ecNumber>
    </recommendedName>
    <alternativeName>
        <fullName evidence="7">Imidazole acetol-phosphate transaminase</fullName>
    </alternativeName>
</protein>
<evidence type="ECO:0000256" key="7">
    <source>
        <dbReference type="HAMAP-Rule" id="MF_01023"/>
    </source>
</evidence>
<dbReference type="Proteomes" id="UP000300067">
    <property type="component" value="Chromosome"/>
</dbReference>
<keyword evidence="6 7" id="KW-0368">Histidine biosynthesis</keyword>
<evidence type="ECO:0000259" key="8">
    <source>
        <dbReference type="Pfam" id="PF00155"/>
    </source>
</evidence>
<evidence type="ECO:0000256" key="6">
    <source>
        <dbReference type="ARBA" id="ARBA00023102"/>
    </source>
</evidence>
<dbReference type="CDD" id="cd00609">
    <property type="entry name" value="AAT_like"/>
    <property type="match status" value="1"/>
</dbReference>
<evidence type="ECO:0000313" key="10">
    <source>
        <dbReference type="Proteomes" id="UP000300067"/>
    </source>
</evidence>
<comment type="cofactor">
    <cofactor evidence="1 7">
        <name>pyridoxal 5'-phosphate</name>
        <dbReference type="ChEBI" id="CHEBI:597326"/>
    </cofactor>
</comment>
<evidence type="ECO:0000256" key="5">
    <source>
        <dbReference type="ARBA" id="ARBA00022898"/>
    </source>
</evidence>
<feature type="modified residue" description="N6-(pyridoxal phosphate)lysine" evidence="7">
    <location>
        <position position="226"/>
    </location>
</feature>
<name>A0A4P8QYL2_METMZ</name>
<dbReference type="AlphaFoldDB" id="A0A4P8QYL2"/>
<dbReference type="GO" id="GO:0000105">
    <property type="term" value="P:L-histidine biosynthetic process"/>
    <property type="evidence" value="ECO:0007669"/>
    <property type="project" value="UniProtKB-UniRule"/>
</dbReference>
<feature type="domain" description="Aminotransferase class I/classII large" evidence="8">
    <location>
        <begin position="38"/>
        <end position="359"/>
    </location>
</feature>
<dbReference type="InterPro" id="IPR015422">
    <property type="entry name" value="PyrdxlP-dep_Trfase_small"/>
</dbReference>
<dbReference type="NCBIfam" id="TIGR01141">
    <property type="entry name" value="hisC"/>
    <property type="match status" value="1"/>
</dbReference>
<reference evidence="9 10" key="1">
    <citation type="submission" date="2018-05" db="EMBL/GenBank/DDBJ databases">
        <title>Methanosarcina gilichinskyana sp. nov., a novel methanogenic archaeon isolated from Holocene permafrost, North East Russia.</title>
        <authorList>
            <person name="Oshurkova V."/>
            <person name="Meer M."/>
            <person name="Bochkareva O."/>
            <person name="Shcherbakova V."/>
        </authorList>
    </citation>
    <scope>NUCLEOTIDE SEQUENCE [LARGE SCALE GENOMIC DNA]</scope>
    <source>
        <strain evidence="9 10">JL01</strain>
    </source>
</reference>
<dbReference type="Pfam" id="PF00155">
    <property type="entry name" value="Aminotran_1_2"/>
    <property type="match status" value="1"/>
</dbReference>
<gene>
    <name evidence="7" type="primary">hisC</name>
    <name evidence="9" type="ORF">DKM28_13250</name>
</gene>
<dbReference type="GO" id="GO:0004400">
    <property type="term" value="F:histidinol-phosphate transaminase activity"/>
    <property type="evidence" value="ECO:0007669"/>
    <property type="project" value="UniProtKB-UniRule"/>
</dbReference>
<keyword evidence="4 7" id="KW-0808">Transferase</keyword>
<comment type="pathway">
    <text evidence="7">Amino-acid biosynthesis; L-histidine biosynthesis; L-histidine from 5-phospho-alpha-D-ribose 1-diphosphate: step 7/9.</text>
</comment>
<dbReference type="InterPro" id="IPR005861">
    <property type="entry name" value="HisP_aminotrans"/>
</dbReference>
<dbReference type="Gene3D" id="3.40.640.10">
    <property type="entry name" value="Type I PLP-dependent aspartate aminotransferase-like (Major domain)"/>
    <property type="match status" value="1"/>
</dbReference>
<sequence length="366" mass="40229">MSLSRRELIKKEIFDIEEYVPGRSIEEIASAYGLKPESIIKLGSNENPLGPSPKAVKALIEAAPGANIYPSADAHELREALSKYTGFPVSNIVASGPGMDGLLDGLCRIIIEKGDEVIVPIPTFSYYELPARACGAEPVFIRRSQDFSLNPEKILEAVSPRTKIIFLCSPNNPSGNLLPEADLRKIIENTDALVFVDEAYVEFADRNLAALVNEYDNVAVGRTFSKVFGLAGLRLGYGIMPEWLTKEYLRAATPFSVSLPALRAGLAALSDTEYLNKSINLAREGREYLKEKIPFKVYPSQANFVLVDVSPLKAKKVTESLLKKGIIVRPCDSFREAGDSFIRVTVGTPEQNEKVVRAFEISKSEV</sequence>
<keyword evidence="5 7" id="KW-0663">Pyridoxal phosphate</keyword>
<evidence type="ECO:0000256" key="3">
    <source>
        <dbReference type="ARBA" id="ARBA00022605"/>
    </source>
</evidence>
<dbReference type="Gene3D" id="3.90.1150.10">
    <property type="entry name" value="Aspartate Aminotransferase, domain 1"/>
    <property type="match status" value="1"/>
</dbReference>
<evidence type="ECO:0000256" key="2">
    <source>
        <dbReference type="ARBA" id="ARBA00022576"/>
    </source>
</evidence>
<evidence type="ECO:0000256" key="4">
    <source>
        <dbReference type="ARBA" id="ARBA00022679"/>
    </source>
</evidence>
<dbReference type="PANTHER" id="PTHR42885:SF2">
    <property type="entry name" value="HISTIDINOL-PHOSPHATE AMINOTRANSFERASE"/>
    <property type="match status" value="1"/>
</dbReference>
<dbReference type="PANTHER" id="PTHR42885">
    <property type="entry name" value="HISTIDINOL-PHOSPHATE AMINOTRANSFERASE-RELATED"/>
    <property type="match status" value="1"/>
</dbReference>
<evidence type="ECO:0000313" key="9">
    <source>
        <dbReference type="EMBL" id="QCR16842.1"/>
    </source>
</evidence>
<accession>A0A4P8QYL2</accession>
<organism evidence="9 10">
    <name type="scientific">Methanosarcina mazei</name>
    <name type="common">Methanosarcina frisia</name>
    <dbReference type="NCBI Taxonomy" id="2209"/>
    <lineage>
        <taxon>Archaea</taxon>
        <taxon>Methanobacteriati</taxon>
        <taxon>Methanobacteriota</taxon>
        <taxon>Stenosarchaea group</taxon>
        <taxon>Methanomicrobia</taxon>
        <taxon>Methanosarcinales</taxon>
        <taxon>Methanosarcinaceae</taxon>
        <taxon>Methanosarcina</taxon>
    </lineage>
</organism>
<keyword evidence="2 7" id="KW-0032">Aminotransferase</keyword>
<evidence type="ECO:0000256" key="1">
    <source>
        <dbReference type="ARBA" id="ARBA00001933"/>
    </source>
</evidence>
<dbReference type="GeneID" id="24883307"/>
<dbReference type="UniPathway" id="UPA00031">
    <property type="reaction ID" value="UER00012"/>
</dbReference>
<comment type="similarity">
    <text evidence="7">Belongs to the class-II pyridoxal-phosphate-dependent aminotransferase family. Histidinol-phosphate aminotransferase subfamily.</text>
</comment>
<proteinExistence type="inferred from homology"/>
<dbReference type="HAMAP" id="MF_01023">
    <property type="entry name" value="HisC_aminotrans_2"/>
    <property type="match status" value="1"/>
</dbReference>